<evidence type="ECO:0000313" key="2">
    <source>
        <dbReference type="Proteomes" id="UP000539642"/>
    </source>
</evidence>
<evidence type="ECO:0000313" key="1">
    <source>
        <dbReference type="EMBL" id="MBB5348413.1"/>
    </source>
</evidence>
<name>A0A840UUE3_9BACT</name>
<protein>
    <submittedName>
        <fullName evidence="1">Conjugal transfer pilus assembly protein TraV</fullName>
    </submittedName>
</protein>
<dbReference type="Pfam" id="PF09676">
    <property type="entry name" value="TraV"/>
    <property type="match status" value="1"/>
</dbReference>
<proteinExistence type="predicted"/>
<keyword evidence="2" id="KW-1185">Reference proteome</keyword>
<dbReference type="EMBL" id="JACHEO010000011">
    <property type="protein sequence ID" value="MBB5348413.1"/>
    <property type="molecule type" value="Genomic_DNA"/>
</dbReference>
<dbReference type="AlphaFoldDB" id="A0A840UUE3"/>
<sequence>MNNLNQILGHLFLLFMLLLAGCGPVLNPYNEDFKCRAKDDAGECIDTPTAYQKARHPETEIEVVPTLTENAQQEVQDNRYRIVAELLKEETKPLLQPPKILRVLLLPYKGEDEELFMSRYVYLKIEDSQWVLTDLEEQ</sequence>
<dbReference type="RefSeq" id="WP_183351127.1">
    <property type="nucleotide sequence ID" value="NZ_JACHEO010000011.1"/>
</dbReference>
<dbReference type="Proteomes" id="UP000539642">
    <property type="component" value="Unassembled WGS sequence"/>
</dbReference>
<comment type="caution">
    <text evidence="1">The sequence shown here is derived from an EMBL/GenBank/DDBJ whole genome shotgun (WGS) entry which is preliminary data.</text>
</comment>
<accession>A0A840UUE3</accession>
<organism evidence="1 2">
    <name type="scientific">Desulfoprunum benzoelyticum</name>
    <dbReference type="NCBI Taxonomy" id="1506996"/>
    <lineage>
        <taxon>Bacteria</taxon>
        <taxon>Pseudomonadati</taxon>
        <taxon>Thermodesulfobacteriota</taxon>
        <taxon>Desulfobulbia</taxon>
        <taxon>Desulfobulbales</taxon>
        <taxon>Desulfobulbaceae</taxon>
        <taxon>Desulfoprunum</taxon>
    </lineage>
</organism>
<gene>
    <name evidence="1" type="ORF">HNQ81_002148</name>
</gene>
<reference evidence="1 2" key="1">
    <citation type="submission" date="2020-08" db="EMBL/GenBank/DDBJ databases">
        <title>Genomic Encyclopedia of Type Strains, Phase IV (KMG-IV): sequencing the most valuable type-strain genomes for metagenomic binning, comparative biology and taxonomic classification.</title>
        <authorList>
            <person name="Goeker M."/>
        </authorList>
    </citation>
    <scope>NUCLEOTIDE SEQUENCE [LARGE SCALE GENOMIC DNA]</scope>
    <source>
        <strain evidence="1 2">DSM 28570</strain>
    </source>
</reference>
<dbReference type="InterPro" id="IPR014118">
    <property type="entry name" value="T4SS_TraV"/>
</dbReference>